<dbReference type="InterPro" id="IPR050767">
    <property type="entry name" value="Sel1_AlgK"/>
</dbReference>
<dbReference type="Gene3D" id="1.25.40.10">
    <property type="entry name" value="Tetratricopeptide repeat domain"/>
    <property type="match status" value="1"/>
</dbReference>
<gene>
    <name evidence="2" type="ORF">L602_002600000610</name>
</gene>
<accession>A0A562BJ64</accession>
<dbReference type="Pfam" id="PF08238">
    <property type="entry name" value="Sel1"/>
    <property type="match status" value="4"/>
</dbReference>
<organism evidence="2 3">
    <name type="scientific">Cupriavidus gilardii J11</name>
    <dbReference type="NCBI Taxonomy" id="936133"/>
    <lineage>
        <taxon>Bacteria</taxon>
        <taxon>Pseudomonadati</taxon>
        <taxon>Pseudomonadota</taxon>
        <taxon>Betaproteobacteria</taxon>
        <taxon>Burkholderiales</taxon>
        <taxon>Burkholderiaceae</taxon>
        <taxon>Cupriavidus</taxon>
    </lineage>
</organism>
<evidence type="ECO:0000313" key="3">
    <source>
        <dbReference type="Proteomes" id="UP000318141"/>
    </source>
</evidence>
<evidence type="ECO:0000313" key="2">
    <source>
        <dbReference type="EMBL" id="TWG85298.1"/>
    </source>
</evidence>
<dbReference type="SMART" id="SM00671">
    <property type="entry name" value="SEL1"/>
    <property type="match status" value="4"/>
</dbReference>
<protein>
    <submittedName>
        <fullName evidence="2">Sel1 repeat-containing protein</fullName>
    </submittedName>
</protein>
<dbReference type="PANTHER" id="PTHR11102:SF160">
    <property type="entry name" value="ERAD-ASSOCIATED E3 UBIQUITIN-PROTEIN LIGASE COMPONENT HRD3"/>
    <property type="match status" value="1"/>
</dbReference>
<dbReference type="InterPro" id="IPR011990">
    <property type="entry name" value="TPR-like_helical_dom_sf"/>
</dbReference>
<comment type="caution">
    <text evidence="2">The sequence shown here is derived from an EMBL/GenBank/DDBJ whole genome shotgun (WGS) entry which is preliminary data.</text>
</comment>
<feature type="chain" id="PRO_5021894242" evidence="1">
    <location>
        <begin position="30"/>
        <end position="236"/>
    </location>
</feature>
<feature type="signal peptide" evidence="1">
    <location>
        <begin position="1"/>
        <end position="29"/>
    </location>
</feature>
<evidence type="ECO:0000256" key="1">
    <source>
        <dbReference type="SAM" id="SignalP"/>
    </source>
</evidence>
<dbReference type="InterPro" id="IPR006597">
    <property type="entry name" value="Sel1-like"/>
</dbReference>
<keyword evidence="1" id="KW-0732">Signal</keyword>
<dbReference type="Proteomes" id="UP000318141">
    <property type="component" value="Unassembled WGS sequence"/>
</dbReference>
<sequence>MPSRRLVSLAARHLVAMLIAAPGWQGATAAPQPPQPAASQTQRAVVAYEAGAYDDALRDFADAARQGNRLAQFNYAMMLLRGEGTASQPQQALVWLRKAADNQMTHAQFTMGELHERGDLVPKSLEEANRWYERAGAGGHIQAQVALATNYFIGRGVPRDYGKAFDWYTRAATAGDGGAQYIVASYYERGEPGVVERDIEQAKIWYARAAARGDPGALAKLRSLLEQTVKSRRPTM</sequence>
<reference evidence="2 3" key="1">
    <citation type="submission" date="2019-07" db="EMBL/GenBank/DDBJ databases">
        <title>Genome sequencing of lignin-degrading bacterial isolates.</title>
        <authorList>
            <person name="Gladden J."/>
        </authorList>
    </citation>
    <scope>NUCLEOTIDE SEQUENCE [LARGE SCALE GENOMIC DNA]</scope>
    <source>
        <strain evidence="2 3">J11</strain>
    </source>
</reference>
<proteinExistence type="predicted"/>
<dbReference type="EMBL" id="VLJN01000019">
    <property type="protein sequence ID" value="TWG85298.1"/>
    <property type="molecule type" value="Genomic_DNA"/>
</dbReference>
<dbReference type="PANTHER" id="PTHR11102">
    <property type="entry name" value="SEL-1-LIKE PROTEIN"/>
    <property type="match status" value="1"/>
</dbReference>
<name>A0A562BJ64_9BURK</name>
<dbReference type="AlphaFoldDB" id="A0A562BJ64"/>
<dbReference type="OrthoDB" id="8912283at2"/>
<keyword evidence="3" id="KW-1185">Reference proteome</keyword>
<dbReference type="SUPFAM" id="SSF81901">
    <property type="entry name" value="HCP-like"/>
    <property type="match status" value="1"/>
</dbReference>